<dbReference type="EMBL" id="AP024086">
    <property type="protein sequence ID" value="BCL62608.1"/>
    <property type="molecule type" value="Genomic_DNA"/>
</dbReference>
<gene>
    <name evidence="1" type="ORF">DGMP_33010</name>
</gene>
<name>A0A8D5FJN1_9BACT</name>
<evidence type="ECO:0000313" key="1">
    <source>
        <dbReference type="EMBL" id="BCL62608.1"/>
    </source>
</evidence>
<dbReference type="AlphaFoldDB" id="A0A8D5FJN1"/>
<dbReference type="KEGG" id="dbk:DGMP_33010"/>
<proteinExistence type="predicted"/>
<organism evidence="1 2">
    <name type="scientific">Desulfomarina profundi</name>
    <dbReference type="NCBI Taxonomy" id="2772557"/>
    <lineage>
        <taxon>Bacteria</taxon>
        <taxon>Pseudomonadati</taxon>
        <taxon>Thermodesulfobacteriota</taxon>
        <taxon>Desulfobulbia</taxon>
        <taxon>Desulfobulbales</taxon>
        <taxon>Desulfobulbaceae</taxon>
        <taxon>Desulfomarina</taxon>
    </lineage>
</organism>
<keyword evidence="2" id="KW-1185">Reference proteome</keyword>
<protein>
    <submittedName>
        <fullName evidence="1">Uncharacterized protein</fullName>
    </submittedName>
</protein>
<dbReference type="Proteomes" id="UP000826725">
    <property type="component" value="Chromosome"/>
</dbReference>
<reference evidence="1" key="1">
    <citation type="submission" date="2020-09" db="EMBL/GenBank/DDBJ databases">
        <title>Desulfogranum mesoprofundum gen. nov., sp. nov., a novel mesophilic, sulfate-reducing chemolithoautotroph isolated from a deep-sea hydrothermal vent chimney in the Suiyo Seamount.</title>
        <authorList>
            <person name="Hashimoto Y."/>
            <person name="Nakagawa S."/>
        </authorList>
    </citation>
    <scope>NUCLEOTIDE SEQUENCE</scope>
    <source>
        <strain evidence="1">KT2</strain>
    </source>
</reference>
<accession>A0A8D5FJN1</accession>
<dbReference type="GO" id="GO:0015562">
    <property type="term" value="F:efflux transmembrane transporter activity"/>
    <property type="evidence" value="ECO:0007669"/>
    <property type="project" value="InterPro"/>
</dbReference>
<sequence length="143" mass="15956">MSQDFDFSNAWRQLTKKSSILHAEQANIDQATHKQDAARNLYLPQVNLKAGYLYLDDNIQLSPDDILDSMPAGSTLERQFGALGQAMGFSAEALQHGLTSTISDREIKSSSLSLLWPIYTGEESRQPRILPMLPFPKPENSMS</sequence>
<evidence type="ECO:0000313" key="2">
    <source>
        <dbReference type="Proteomes" id="UP000826725"/>
    </source>
</evidence>